<dbReference type="Gene3D" id="1.10.1370.30">
    <property type="match status" value="1"/>
</dbReference>
<comment type="caution">
    <text evidence="4">The sequence shown here is derived from an EMBL/GenBank/DDBJ whole genome shotgun (WGS) entry which is preliminary data.</text>
</comment>
<evidence type="ECO:0000256" key="1">
    <source>
        <dbReference type="PIRNR" id="PIRNR006615"/>
    </source>
</evidence>
<comment type="similarity">
    <text evidence="1">Belongs to the peptidase M32 family.</text>
</comment>
<dbReference type="AlphaFoldDB" id="A0A4Z0M379"/>
<keyword evidence="2" id="KW-0862">Zinc</keyword>
<keyword evidence="5" id="KW-1185">Reference proteome</keyword>
<dbReference type="RefSeq" id="WP_135442247.1">
    <property type="nucleotide sequence ID" value="NZ_SRLE01000006.1"/>
</dbReference>
<keyword evidence="1 4" id="KW-0121">Carboxypeptidase</keyword>
<evidence type="ECO:0000313" key="4">
    <source>
        <dbReference type="EMBL" id="TGD73900.1"/>
    </source>
</evidence>
<comment type="catalytic activity">
    <reaction evidence="1">
        <text>Release of a C-terminal amino acid with broad specificity, except for -Pro.</text>
        <dbReference type="EC" id="3.4.17.19"/>
    </reaction>
</comment>
<organism evidence="4 5">
    <name type="scientific">Mangrovimicrobium sediminis</name>
    <dbReference type="NCBI Taxonomy" id="2562682"/>
    <lineage>
        <taxon>Bacteria</taxon>
        <taxon>Pseudomonadati</taxon>
        <taxon>Pseudomonadota</taxon>
        <taxon>Gammaproteobacteria</taxon>
        <taxon>Cellvibrionales</taxon>
        <taxon>Halieaceae</taxon>
        <taxon>Mangrovimicrobium</taxon>
    </lineage>
</organism>
<gene>
    <name evidence="4" type="ORF">E4634_07095</name>
</gene>
<feature type="binding site" evidence="2">
    <location>
        <position position="264"/>
    </location>
    <ligand>
        <name>Zn(2+)</name>
        <dbReference type="ChEBI" id="CHEBI:29105"/>
        <note>catalytic</note>
    </ligand>
</feature>
<keyword evidence="1" id="KW-0482">Metalloprotease</keyword>
<accession>A0A4Z0M379</accession>
<comment type="cofactor">
    <cofactor evidence="2">
        <name>Zn(2+)</name>
        <dbReference type="ChEBI" id="CHEBI:29105"/>
    </cofactor>
    <text evidence="2">Binds 1 zinc ion per subunit.</text>
</comment>
<dbReference type="CDD" id="cd06460">
    <property type="entry name" value="M32_Taq"/>
    <property type="match status" value="1"/>
</dbReference>
<dbReference type="OrthoDB" id="9772308at2"/>
<dbReference type="Pfam" id="PF02074">
    <property type="entry name" value="Peptidase_M32"/>
    <property type="match status" value="1"/>
</dbReference>
<dbReference type="PRINTS" id="PR00998">
    <property type="entry name" value="CRBOXYPTASET"/>
</dbReference>
<proteinExistence type="inferred from homology"/>
<dbReference type="SUPFAM" id="SSF55486">
    <property type="entry name" value="Metalloproteases ('zincins'), catalytic domain"/>
    <property type="match status" value="1"/>
</dbReference>
<evidence type="ECO:0000256" key="3">
    <source>
        <dbReference type="PIRSR" id="PIRSR006615-2"/>
    </source>
</evidence>
<feature type="binding site" evidence="2">
    <location>
        <position position="268"/>
    </location>
    <ligand>
        <name>Zn(2+)</name>
        <dbReference type="ChEBI" id="CHEBI:29105"/>
        <note>catalytic</note>
    </ligand>
</feature>
<keyword evidence="1 2" id="KW-0479">Metal-binding</keyword>
<dbReference type="GO" id="GO:0046872">
    <property type="term" value="F:metal ion binding"/>
    <property type="evidence" value="ECO:0007669"/>
    <property type="project" value="UniProtKB-KW"/>
</dbReference>
<evidence type="ECO:0000256" key="2">
    <source>
        <dbReference type="PIRSR" id="PIRSR006615-1"/>
    </source>
</evidence>
<dbReference type="GO" id="GO:0006508">
    <property type="term" value="P:proteolysis"/>
    <property type="evidence" value="ECO:0007669"/>
    <property type="project" value="UniProtKB-UniRule"/>
</dbReference>
<keyword evidence="1" id="KW-0378">Hydrolase</keyword>
<feature type="active site" description="Proton donor/acceptor" evidence="3">
    <location>
        <position position="265"/>
    </location>
</feature>
<dbReference type="EC" id="3.4.17.19" evidence="1"/>
<name>A0A4Z0M379_9GAMM</name>
<evidence type="ECO:0000313" key="5">
    <source>
        <dbReference type="Proteomes" id="UP000298050"/>
    </source>
</evidence>
<dbReference type="EMBL" id="SRLE01000006">
    <property type="protein sequence ID" value="TGD73900.1"/>
    <property type="molecule type" value="Genomic_DNA"/>
</dbReference>
<dbReference type="InterPro" id="IPR001333">
    <property type="entry name" value="Peptidase_M32_Taq"/>
</dbReference>
<dbReference type="PIRSF" id="PIRSF006615">
    <property type="entry name" value="Zn_crbxpep_Taq"/>
    <property type="match status" value="1"/>
</dbReference>
<dbReference type="Proteomes" id="UP000298050">
    <property type="component" value="Unassembled WGS sequence"/>
</dbReference>
<feature type="binding site" evidence="2">
    <location>
        <position position="294"/>
    </location>
    <ligand>
        <name>Zn(2+)</name>
        <dbReference type="ChEBI" id="CHEBI:29105"/>
        <note>catalytic</note>
    </ligand>
</feature>
<protein>
    <recommendedName>
        <fullName evidence="1">Metal-dependent carboxypeptidase</fullName>
        <ecNumber evidence="1">3.4.17.19</ecNumber>
    </recommendedName>
</protein>
<keyword evidence="1" id="KW-0645">Protease</keyword>
<comment type="function">
    <text evidence="1">Broad specificity carboxypetidase that releases amino acids sequentially from the C-terminus, including neutral, aromatic, polar and basic residues.</text>
</comment>
<sequence>MSAYQQLEDTRKRIAALNNALGILHWDQETMMPEGAAPARAEVLAELQLMVHELQTDAALPDLLDAAEATSNTLDDWQRANLREMRHRYLHANAVPGDLVQHIVRARSESQMTWRRARPDNDFAALAPKLDALFQLKREEAAIKSEVLGVTPYEALLDEFDPGRREAHIDAIFDDLGAYLPPTIARIRERQAAAPAPLVPAGPFPLAAQEALSREIMQVLDFPFDRGRLDTAAHPFSGGAEGDVRITTRYSEADFVQSLMAVIHETGHALYEDGLPEAWRGQPVGESRGMTLHESQSLLLEMQAARSEEFLRFLAPLVRQVLGGNGAAWEPDNLVRLYRKVEPGLIRVFADEVTYPLHVILRYRLEKAIVSGDIATGDLPGAWNDAMQELLGICPPDDRDGVMQDIHWPEGILGYFPTYSLGAMTAAQLFATATRGEPGILPGLAKGDFKPLYRWLDTNIRSRGCLYTPDELIEQASGQPLGTAAYKATVERRYLG</sequence>
<dbReference type="GO" id="GO:0004181">
    <property type="term" value="F:metallocarboxypeptidase activity"/>
    <property type="evidence" value="ECO:0007669"/>
    <property type="project" value="UniProtKB-UniRule"/>
</dbReference>
<reference evidence="4 5" key="1">
    <citation type="submission" date="2019-04" db="EMBL/GenBank/DDBJ databases">
        <title>Taxonomy of novel Haliea sp. from mangrove soil of West Coast of India.</title>
        <authorList>
            <person name="Verma A."/>
            <person name="Kumar P."/>
            <person name="Krishnamurthi S."/>
        </authorList>
    </citation>
    <scope>NUCLEOTIDE SEQUENCE [LARGE SCALE GENOMIC DNA]</scope>
    <source>
        <strain evidence="4 5">SAOS-164</strain>
    </source>
</reference>
<dbReference type="PANTHER" id="PTHR34217:SF1">
    <property type="entry name" value="CARBOXYPEPTIDASE 1"/>
    <property type="match status" value="1"/>
</dbReference>
<dbReference type="PROSITE" id="PS52034">
    <property type="entry name" value="PEPTIDASE_M32"/>
    <property type="match status" value="1"/>
</dbReference>
<dbReference type="PANTHER" id="PTHR34217">
    <property type="entry name" value="METAL-DEPENDENT CARBOXYPEPTIDASE"/>
    <property type="match status" value="1"/>
</dbReference>